<name>A0A518JMD0_9BACT</name>
<feature type="chain" id="PRO_5022180620" description="Secreted protein" evidence="2">
    <location>
        <begin position="28"/>
        <end position="390"/>
    </location>
</feature>
<feature type="signal peptide" evidence="2">
    <location>
        <begin position="1"/>
        <end position="27"/>
    </location>
</feature>
<dbReference type="AlphaFoldDB" id="A0A518JMD0"/>
<dbReference type="Proteomes" id="UP000315082">
    <property type="component" value="Chromosome"/>
</dbReference>
<evidence type="ECO:0000313" key="4">
    <source>
        <dbReference type="Proteomes" id="UP000315082"/>
    </source>
</evidence>
<feature type="region of interest" description="Disordered" evidence="1">
    <location>
        <begin position="371"/>
        <end position="390"/>
    </location>
</feature>
<evidence type="ECO:0000256" key="2">
    <source>
        <dbReference type="SAM" id="SignalP"/>
    </source>
</evidence>
<dbReference type="KEGG" id="rcf:Poly24_03790"/>
<sequence precursor="true">MFQKTLHASLTIALAIGFATSARSLNAQVTPPPTTGGLSTPPSMQRAPATTAATSVSGQLPRDANQEFRQYDLSRYTNNLSKIDKPEQAVVDWVLRETGTDVWFSEPFGFLSTNRSMLTAYHTPEMQAVVKKMVDRFVNGPTDPQILKLRLLTVSSPNWRARALPLIQDVNVQSPGVQAWLLTKENAAVLISMLSSRTDARESQNSQMTIYNGQTQSLSSTKGRTYVRTIRQASTVWPPYEPEISEVHEGYQLEISPLLDTDGKTIECVIRAQIDQVDKLVPVGIDLPLPNGQSHRTQIEVPQIVSWRLHERFRWDSDMVLLLSCGVIASPDRQTSSNPLLNLDRFIGNTPGRADALLFLTFGGRAGEGLAPTAATPQASVAGSISRGRY</sequence>
<dbReference type="OrthoDB" id="248838at2"/>
<evidence type="ECO:0000313" key="3">
    <source>
        <dbReference type="EMBL" id="QDV66692.1"/>
    </source>
</evidence>
<dbReference type="EMBL" id="CP036348">
    <property type="protein sequence ID" value="QDV66692.1"/>
    <property type="molecule type" value="Genomic_DNA"/>
</dbReference>
<organism evidence="3 4">
    <name type="scientific">Rosistilla carotiformis</name>
    <dbReference type="NCBI Taxonomy" id="2528017"/>
    <lineage>
        <taxon>Bacteria</taxon>
        <taxon>Pseudomonadati</taxon>
        <taxon>Planctomycetota</taxon>
        <taxon>Planctomycetia</taxon>
        <taxon>Pirellulales</taxon>
        <taxon>Pirellulaceae</taxon>
        <taxon>Rosistilla</taxon>
    </lineage>
</organism>
<feature type="region of interest" description="Disordered" evidence="1">
    <location>
        <begin position="27"/>
        <end position="61"/>
    </location>
</feature>
<reference evidence="3 4" key="1">
    <citation type="submission" date="2019-02" db="EMBL/GenBank/DDBJ databases">
        <title>Deep-cultivation of Planctomycetes and their phenomic and genomic characterization uncovers novel biology.</title>
        <authorList>
            <person name="Wiegand S."/>
            <person name="Jogler M."/>
            <person name="Boedeker C."/>
            <person name="Pinto D."/>
            <person name="Vollmers J."/>
            <person name="Rivas-Marin E."/>
            <person name="Kohn T."/>
            <person name="Peeters S.H."/>
            <person name="Heuer A."/>
            <person name="Rast P."/>
            <person name="Oberbeckmann S."/>
            <person name="Bunk B."/>
            <person name="Jeske O."/>
            <person name="Meyerdierks A."/>
            <person name="Storesund J.E."/>
            <person name="Kallscheuer N."/>
            <person name="Luecker S."/>
            <person name="Lage O.M."/>
            <person name="Pohl T."/>
            <person name="Merkel B.J."/>
            <person name="Hornburger P."/>
            <person name="Mueller R.-W."/>
            <person name="Bruemmer F."/>
            <person name="Labrenz M."/>
            <person name="Spormann A.M."/>
            <person name="Op den Camp H."/>
            <person name="Overmann J."/>
            <person name="Amann R."/>
            <person name="Jetten M.S.M."/>
            <person name="Mascher T."/>
            <person name="Medema M.H."/>
            <person name="Devos D.P."/>
            <person name="Kaster A.-K."/>
            <person name="Ovreas L."/>
            <person name="Rohde M."/>
            <person name="Galperin M.Y."/>
            <person name="Jogler C."/>
        </authorList>
    </citation>
    <scope>NUCLEOTIDE SEQUENCE [LARGE SCALE GENOMIC DNA]</scope>
    <source>
        <strain evidence="3 4">Poly24</strain>
    </source>
</reference>
<keyword evidence="2" id="KW-0732">Signal</keyword>
<keyword evidence="4" id="KW-1185">Reference proteome</keyword>
<gene>
    <name evidence="3" type="ORF">Poly24_03790</name>
</gene>
<dbReference type="RefSeq" id="WP_145089661.1">
    <property type="nucleotide sequence ID" value="NZ_CP036348.1"/>
</dbReference>
<evidence type="ECO:0008006" key="5">
    <source>
        <dbReference type="Google" id="ProtNLM"/>
    </source>
</evidence>
<evidence type="ECO:0000256" key="1">
    <source>
        <dbReference type="SAM" id="MobiDB-lite"/>
    </source>
</evidence>
<accession>A0A518JMD0</accession>
<protein>
    <recommendedName>
        <fullName evidence="5">Secreted protein</fullName>
    </recommendedName>
</protein>
<proteinExistence type="predicted"/>